<reference evidence="1" key="1">
    <citation type="journal article" date="2018" name="DNA Res.">
        <title>Multiple hybrid de novo genome assembly of finger millet, an orphan allotetraploid crop.</title>
        <authorList>
            <person name="Hatakeyama M."/>
            <person name="Aluri S."/>
            <person name="Balachadran M.T."/>
            <person name="Sivarajan S.R."/>
            <person name="Patrignani A."/>
            <person name="Gruter S."/>
            <person name="Poveda L."/>
            <person name="Shimizu-Inatsugi R."/>
            <person name="Baeten J."/>
            <person name="Francoijs K.J."/>
            <person name="Nataraja K.N."/>
            <person name="Reddy Y.A.N."/>
            <person name="Phadnis S."/>
            <person name="Ravikumar R.L."/>
            <person name="Schlapbach R."/>
            <person name="Sreeman S.M."/>
            <person name="Shimizu K.K."/>
        </authorList>
    </citation>
    <scope>NUCLEOTIDE SEQUENCE</scope>
</reference>
<keyword evidence="2" id="KW-1185">Reference proteome</keyword>
<comment type="caution">
    <text evidence="1">The sequence shown here is derived from an EMBL/GenBank/DDBJ whole genome shotgun (WGS) entry which is preliminary data.</text>
</comment>
<evidence type="ECO:0000313" key="2">
    <source>
        <dbReference type="Proteomes" id="UP001054889"/>
    </source>
</evidence>
<organism evidence="1 2">
    <name type="scientific">Eleusine coracana subsp. coracana</name>
    <dbReference type="NCBI Taxonomy" id="191504"/>
    <lineage>
        <taxon>Eukaryota</taxon>
        <taxon>Viridiplantae</taxon>
        <taxon>Streptophyta</taxon>
        <taxon>Embryophyta</taxon>
        <taxon>Tracheophyta</taxon>
        <taxon>Spermatophyta</taxon>
        <taxon>Magnoliopsida</taxon>
        <taxon>Liliopsida</taxon>
        <taxon>Poales</taxon>
        <taxon>Poaceae</taxon>
        <taxon>PACMAD clade</taxon>
        <taxon>Chloridoideae</taxon>
        <taxon>Cynodonteae</taxon>
        <taxon>Eleusininae</taxon>
        <taxon>Eleusine</taxon>
    </lineage>
</organism>
<dbReference type="PANTHER" id="PTHR33994">
    <property type="entry name" value="OS04G0515000 PROTEIN"/>
    <property type="match status" value="1"/>
</dbReference>
<evidence type="ECO:0000313" key="1">
    <source>
        <dbReference type="EMBL" id="GJM93355.1"/>
    </source>
</evidence>
<dbReference type="AlphaFoldDB" id="A0AAV5C5D5"/>
<gene>
    <name evidence="1" type="primary">ga09903</name>
    <name evidence="1" type="ORF">PR202_ga09903</name>
</gene>
<dbReference type="Proteomes" id="UP001054889">
    <property type="component" value="Unassembled WGS sequence"/>
</dbReference>
<dbReference type="PANTHER" id="PTHR33994:SF39">
    <property type="entry name" value="OS01G0712400 PROTEIN"/>
    <property type="match status" value="1"/>
</dbReference>
<protein>
    <submittedName>
        <fullName evidence="1">Uncharacterized protein</fullName>
    </submittedName>
</protein>
<dbReference type="EMBL" id="BQKI01000004">
    <property type="protein sequence ID" value="GJM93355.1"/>
    <property type="molecule type" value="Genomic_DNA"/>
</dbReference>
<reference evidence="1" key="2">
    <citation type="submission" date="2021-12" db="EMBL/GenBank/DDBJ databases">
        <title>Resequencing data analysis of finger millet.</title>
        <authorList>
            <person name="Hatakeyama M."/>
            <person name="Aluri S."/>
            <person name="Balachadran M.T."/>
            <person name="Sivarajan S.R."/>
            <person name="Poveda L."/>
            <person name="Shimizu-Inatsugi R."/>
            <person name="Schlapbach R."/>
            <person name="Sreeman S.M."/>
            <person name="Shimizu K.K."/>
        </authorList>
    </citation>
    <scope>NUCLEOTIDE SEQUENCE</scope>
</reference>
<name>A0AAV5C5D5_ELECO</name>
<accession>A0AAV5C5D5</accession>
<proteinExistence type="predicted"/>
<sequence>MVATVFDNNAKEPMKSSKAPFTSISAPKYTVDLASFQSLNNVTQSRTVSLAFNLTVHVDNSASFQACCLNHGEVVVSYSGVALAWGRVPGRFCVPRRSVTSFTVMTWGKGVHLSDDLRRRRLSPDWRAGTVKVLVDMKLHRYPNYALPPITARPSTSSISQELVLGNTSALQISLS</sequence>